<dbReference type="Gene3D" id="3.40.50.2000">
    <property type="entry name" value="Glycogen Phosphorylase B"/>
    <property type="match status" value="2"/>
</dbReference>
<protein>
    <submittedName>
        <fullName evidence="2">Glycosyltransferase family 4 protein</fullName>
    </submittedName>
</protein>
<dbReference type="CDD" id="cd03801">
    <property type="entry name" value="GT4_PimA-like"/>
    <property type="match status" value="1"/>
</dbReference>
<dbReference type="GO" id="GO:0016757">
    <property type="term" value="F:glycosyltransferase activity"/>
    <property type="evidence" value="ECO:0007669"/>
    <property type="project" value="InterPro"/>
</dbReference>
<reference evidence="2 3" key="1">
    <citation type="submission" date="2019-07" db="EMBL/GenBank/DDBJ databases">
        <authorList>
            <person name="Kim J."/>
        </authorList>
    </citation>
    <scope>NUCLEOTIDE SEQUENCE [LARGE SCALE GENOMIC DNA]</scope>
    <source>
        <strain evidence="2 3">MJ1a</strain>
    </source>
</reference>
<dbReference type="InterPro" id="IPR050194">
    <property type="entry name" value="Glycosyltransferase_grp1"/>
</dbReference>
<accession>A0A563U194</accession>
<dbReference type="Pfam" id="PF00534">
    <property type="entry name" value="Glycos_transf_1"/>
    <property type="match status" value="1"/>
</dbReference>
<dbReference type="PANTHER" id="PTHR45947:SF3">
    <property type="entry name" value="SULFOQUINOVOSYL TRANSFERASE SQD2"/>
    <property type="match status" value="1"/>
</dbReference>
<name>A0A563U194_9SPHI</name>
<dbReference type="SUPFAM" id="SSF53756">
    <property type="entry name" value="UDP-Glycosyltransferase/glycogen phosphorylase"/>
    <property type="match status" value="1"/>
</dbReference>
<proteinExistence type="predicted"/>
<gene>
    <name evidence="2" type="ORF">FPZ42_12335</name>
</gene>
<dbReference type="AlphaFoldDB" id="A0A563U194"/>
<dbReference type="OrthoDB" id="596635at2"/>
<evidence type="ECO:0000313" key="2">
    <source>
        <dbReference type="EMBL" id="TWR25386.1"/>
    </source>
</evidence>
<comment type="caution">
    <text evidence="2">The sequence shown here is derived from an EMBL/GenBank/DDBJ whole genome shotgun (WGS) entry which is preliminary data.</text>
</comment>
<keyword evidence="2" id="KW-0808">Transferase</keyword>
<dbReference type="InterPro" id="IPR001296">
    <property type="entry name" value="Glyco_trans_1"/>
</dbReference>
<dbReference type="EMBL" id="VOEI01000004">
    <property type="protein sequence ID" value="TWR25386.1"/>
    <property type="molecule type" value="Genomic_DNA"/>
</dbReference>
<evidence type="ECO:0000313" key="3">
    <source>
        <dbReference type="Proteomes" id="UP000318010"/>
    </source>
</evidence>
<dbReference type="Proteomes" id="UP000318010">
    <property type="component" value="Unassembled WGS sequence"/>
</dbReference>
<feature type="domain" description="Glycosyl transferase family 1" evidence="1">
    <location>
        <begin position="208"/>
        <end position="362"/>
    </location>
</feature>
<dbReference type="PANTHER" id="PTHR45947">
    <property type="entry name" value="SULFOQUINOVOSYL TRANSFERASE SQD2"/>
    <property type="match status" value="1"/>
</dbReference>
<evidence type="ECO:0000259" key="1">
    <source>
        <dbReference type="Pfam" id="PF00534"/>
    </source>
</evidence>
<organism evidence="2 3">
    <name type="scientific">Mucilaginibacter achroorhodeus</name>
    <dbReference type="NCBI Taxonomy" id="2599294"/>
    <lineage>
        <taxon>Bacteria</taxon>
        <taxon>Pseudomonadati</taxon>
        <taxon>Bacteroidota</taxon>
        <taxon>Sphingobacteriia</taxon>
        <taxon>Sphingobacteriales</taxon>
        <taxon>Sphingobacteriaceae</taxon>
        <taxon>Mucilaginibacter</taxon>
    </lineage>
</organism>
<dbReference type="RefSeq" id="WP_146271820.1">
    <property type="nucleotide sequence ID" value="NZ_VOEI01000004.1"/>
</dbReference>
<sequence>MSSKARVVITCGTKFHSDYVAEQLYKYGLLEKAITSHPRSRYVNRTNIPAEKLKFLTPIFVLPYFLKKAGTVGRWLARSIEYRLPALFDYYASKNLRKANISITWSWSGLHTIRAIQKAQGIAIVEESGSCNLEQSKLLQEEYSMLGLEFPDPTPSFIINRELQEVKLADYILCPSNYVAETFIKNNLPREKCVIIPYGVNLTLFNHYQEEKPEFSILFVGTIGVRKGLIYLFKALELIHKTQPLKCLLIGTVEESFRPIFDIYKHLFTYVGRVEQKELSKYYNSASAFVFPSLDEGMALVQLEAMACGLPLICTTNSGGDSIVQEGSDGFVVPIRDHILLAEKISFLYKNPEVLKDMSAKAVLKAKKFTWDAYGDKLCSFINQLSADIGNGCV</sequence>
<keyword evidence="3" id="KW-1185">Reference proteome</keyword>